<dbReference type="EMBL" id="JACSQO010000001">
    <property type="protein sequence ID" value="MBD7943305.1"/>
    <property type="molecule type" value="Genomic_DNA"/>
</dbReference>
<evidence type="ECO:0000256" key="5">
    <source>
        <dbReference type="ARBA" id="ARBA00023136"/>
    </source>
</evidence>
<feature type="compositionally biased region" description="Low complexity" evidence="6">
    <location>
        <begin position="319"/>
        <end position="338"/>
    </location>
</feature>
<keyword evidence="2" id="KW-1003">Cell membrane</keyword>
<organism evidence="9 10">
    <name type="scientific">Psychrobacillus faecigallinarum</name>
    <dbReference type="NCBI Taxonomy" id="2762235"/>
    <lineage>
        <taxon>Bacteria</taxon>
        <taxon>Bacillati</taxon>
        <taxon>Bacillota</taxon>
        <taxon>Bacilli</taxon>
        <taxon>Bacillales</taxon>
        <taxon>Bacillaceae</taxon>
        <taxon>Psychrobacillus</taxon>
    </lineage>
</organism>
<evidence type="ECO:0000259" key="8">
    <source>
        <dbReference type="PROSITE" id="PS51849"/>
    </source>
</evidence>
<evidence type="ECO:0000256" key="4">
    <source>
        <dbReference type="ARBA" id="ARBA00022989"/>
    </source>
</evidence>
<evidence type="ECO:0000313" key="10">
    <source>
        <dbReference type="Proteomes" id="UP000640786"/>
    </source>
</evidence>
<name>A0ABR8R680_9BACI</name>
<comment type="subcellular location">
    <subcellularLocation>
        <location evidence="1">Cell membrane</location>
        <topology evidence="1">Single-pass membrane protein</topology>
    </subcellularLocation>
</comment>
<gene>
    <name evidence="9" type="ORF">H9650_04165</name>
</gene>
<evidence type="ECO:0000256" key="3">
    <source>
        <dbReference type="ARBA" id="ARBA00022692"/>
    </source>
</evidence>
<dbReference type="RefSeq" id="WP_191696639.1">
    <property type="nucleotide sequence ID" value="NZ_JACSQO010000001.1"/>
</dbReference>
<reference evidence="9 10" key="1">
    <citation type="submission" date="2020-08" db="EMBL/GenBank/DDBJ databases">
        <title>A Genomic Blueprint of the Chicken Gut Microbiome.</title>
        <authorList>
            <person name="Gilroy R."/>
            <person name="Ravi A."/>
            <person name="Getino M."/>
            <person name="Pursley I."/>
            <person name="Horton D.L."/>
            <person name="Alikhan N.-F."/>
            <person name="Baker D."/>
            <person name="Gharbi K."/>
            <person name="Hall N."/>
            <person name="Watson M."/>
            <person name="Adriaenssens E.M."/>
            <person name="Foster-Nyarko E."/>
            <person name="Jarju S."/>
            <person name="Secka A."/>
            <person name="Antonio M."/>
            <person name="Oren A."/>
            <person name="Chaudhuri R."/>
            <person name="La Ragione R.M."/>
            <person name="Hildebrand F."/>
            <person name="Pallen M.J."/>
        </authorList>
    </citation>
    <scope>NUCLEOTIDE SEQUENCE [LARGE SCALE GENOMIC DNA]</scope>
    <source>
        <strain evidence="9 10">Sa2BUA9</strain>
    </source>
</reference>
<evidence type="ECO:0000313" key="9">
    <source>
        <dbReference type="EMBL" id="MBD7943305.1"/>
    </source>
</evidence>
<dbReference type="PROSITE" id="PS51849">
    <property type="entry name" value="RSGI_N"/>
    <property type="match status" value="1"/>
</dbReference>
<protein>
    <recommendedName>
        <fullName evidence="8">RsgI N-terminal anti-sigma domain-containing protein</fullName>
    </recommendedName>
</protein>
<accession>A0ABR8R680</accession>
<keyword evidence="5 7" id="KW-0472">Membrane</keyword>
<keyword evidence="3 7" id="KW-0812">Transmembrane</keyword>
<feature type="compositionally biased region" description="Basic and acidic residues" evidence="6">
    <location>
        <begin position="257"/>
        <end position="283"/>
    </location>
</feature>
<evidence type="ECO:0000256" key="1">
    <source>
        <dbReference type="ARBA" id="ARBA00004162"/>
    </source>
</evidence>
<comment type="caution">
    <text evidence="9">The sequence shown here is derived from an EMBL/GenBank/DDBJ whole genome shotgun (WGS) entry which is preliminary data.</text>
</comment>
<keyword evidence="4 7" id="KW-1133">Transmembrane helix</keyword>
<feature type="transmembrane region" description="Helical" evidence="7">
    <location>
        <begin position="62"/>
        <end position="81"/>
    </location>
</feature>
<evidence type="ECO:0000256" key="6">
    <source>
        <dbReference type="SAM" id="MobiDB-lite"/>
    </source>
</evidence>
<feature type="compositionally biased region" description="Basic and acidic residues" evidence="6">
    <location>
        <begin position="339"/>
        <end position="362"/>
    </location>
</feature>
<proteinExistence type="predicted"/>
<feature type="compositionally biased region" description="Low complexity" evidence="6">
    <location>
        <begin position="240"/>
        <end position="251"/>
    </location>
</feature>
<dbReference type="Pfam" id="PF12791">
    <property type="entry name" value="RsgI_N"/>
    <property type="match status" value="1"/>
</dbReference>
<dbReference type="InterPro" id="IPR024449">
    <property type="entry name" value="Anti-sigma_RsgI_N"/>
</dbReference>
<evidence type="ECO:0000256" key="7">
    <source>
        <dbReference type="SAM" id="Phobius"/>
    </source>
</evidence>
<evidence type="ECO:0000256" key="2">
    <source>
        <dbReference type="ARBA" id="ARBA00022475"/>
    </source>
</evidence>
<dbReference type="Pfam" id="PF23750">
    <property type="entry name" value="RsgI_M"/>
    <property type="match status" value="1"/>
</dbReference>
<feature type="compositionally biased region" description="Basic and acidic residues" evidence="6">
    <location>
        <begin position="307"/>
        <end position="318"/>
    </location>
</feature>
<dbReference type="Proteomes" id="UP000640786">
    <property type="component" value="Unassembled WGS sequence"/>
</dbReference>
<sequence>MMRTYRGVVCEKKDTYYVFLTGEGEFLRGTPLVDDPVIGAEVEFQVLEASAPFLLTQIKPKILAPVLVAAVVLIFFVASLIPQQNSAYAYVQLEGERAVEIGVDEEGKVFSLRSLDDDTPLDVTGWEDLTLAAVLVHAVKHVGAKQDELVITTVYEKEANPEVKSQVEQAVKEVQAVQTEQKVDVKESSTEERKRANEEKTSIQKYKQKEQKPVKENKTGKEQQSNTSVDKPNNTSVDQPNNSVVKPVVPSHAPAATDKREKEKKEQPNKDIKEQKNKSHNPENKPNPNQSKEKKEYQNKHQQPQSNKHDQPKGKDQNNRNNNSQNNKPDGNNGNKGNNNKDNHHGNQKDNNNENKQQHEHR</sequence>
<keyword evidence="10" id="KW-1185">Reference proteome</keyword>
<feature type="compositionally biased region" description="Polar residues" evidence="6">
    <location>
        <begin position="222"/>
        <end position="239"/>
    </location>
</feature>
<feature type="domain" description="RsgI N-terminal anti-sigma" evidence="8">
    <location>
        <begin position="5"/>
        <end position="53"/>
    </location>
</feature>
<dbReference type="InterPro" id="IPR055431">
    <property type="entry name" value="RsgI_M"/>
</dbReference>
<feature type="region of interest" description="Disordered" evidence="6">
    <location>
        <begin position="176"/>
        <end position="362"/>
    </location>
</feature>
<feature type="compositionally biased region" description="Basic and acidic residues" evidence="6">
    <location>
        <begin position="181"/>
        <end position="221"/>
    </location>
</feature>